<dbReference type="AlphaFoldDB" id="A0A0K1JMD8"/>
<protein>
    <submittedName>
        <fullName evidence="1">Uncharacterized protein</fullName>
    </submittedName>
</protein>
<dbReference type="EMBL" id="CP011112">
    <property type="protein sequence ID" value="AKU17887.1"/>
    <property type="molecule type" value="Genomic_DNA"/>
</dbReference>
<dbReference type="STRING" id="571913.VV02_21865"/>
<name>A0A0K1JMD8_9MICO</name>
<sequence length="65" mass="7143">MVRGVFLAAAIVFAAFFLHTLWSHDWDNASGTAFMSAAMMGAVAADVREQRKLNSLGWPRSSWPS</sequence>
<dbReference type="Proteomes" id="UP000066480">
    <property type="component" value="Chromosome"/>
</dbReference>
<gene>
    <name evidence="1" type="ORF">VV02_21865</name>
</gene>
<accession>A0A0K1JMD8</accession>
<reference evidence="1 2" key="1">
    <citation type="submission" date="2015-03" db="EMBL/GenBank/DDBJ databases">
        <title>Luteipulveratus halotolerans sp. nov., a novel actinobacterium (Dermacoccaceae) from Sarawak, Malaysia.</title>
        <authorList>
            <person name="Juboi H."/>
            <person name="Basik A."/>
            <person name="Shamsul S.S."/>
            <person name="Arnold P."/>
            <person name="Schmitt E.K."/>
            <person name="Sanglier J.-J."/>
            <person name="Yeo T."/>
        </authorList>
    </citation>
    <scope>NUCLEOTIDE SEQUENCE [LARGE SCALE GENOMIC DNA]</scope>
    <source>
        <strain evidence="1 2">MN07-A0370</strain>
    </source>
</reference>
<proteinExistence type="predicted"/>
<dbReference type="KEGG" id="lmoi:VV02_21865"/>
<keyword evidence="2" id="KW-1185">Reference proteome</keyword>
<evidence type="ECO:0000313" key="2">
    <source>
        <dbReference type="Proteomes" id="UP000066480"/>
    </source>
</evidence>
<evidence type="ECO:0000313" key="1">
    <source>
        <dbReference type="EMBL" id="AKU17887.1"/>
    </source>
</evidence>
<organism evidence="1 2">
    <name type="scientific">Luteipulveratus mongoliensis</name>
    <dbReference type="NCBI Taxonomy" id="571913"/>
    <lineage>
        <taxon>Bacteria</taxon>
        <taxon>Bacillati</taxon>
        <taxon>Actinomycetota</taxon>
        <taxon>Actinomycetes</taxon>
        <taxon>Micrococcales</taxon>
        <taxon>Dermacoccaceae</taxon>
        <taxon>Luteipulveratus</taxon>
    </lineage>
</organism>